<accession>A0ABS4XTK6</accession>
<gene>
    <name evidence="1" type="ORF">JOF39_002154</name>
</gene>
<evidence type="ECO:0000313" key="2">
    <source>
        <dbReference type="Proteomes" id="UP001195422"/>
    </source>
</evidence>
<dbReference type="EMBL" id="JAGIOJ010000001">
    <property type="protein sequence ID" value="MBP2399073.1"/>
    <property type="molecule type" value="Genomic_DNA"/>
</dbReference>
<dbReference type="Proteomes" id="UP001195422">
    <property type="component" value="Unassembled WGS sequence"/>
</dbReference>
<organism evidence="1 2">
    <name type="scientific">Glutamicibacter protophormiae</name>
    <name type="common">Brevibacterium protophormiae</name>
    <dbReference type="NCBI Taxonomy" id="37930"/>
    <lineage>
        <taxon>Bacteria</taxon>
        <taxon>Bacillati</taxon>
        <taxon>Actinomycetota</taxon>
        <taxon>Actinomycetes</taxon>
        <taxon>Micrococcales</taxon>
        <taxon>Micrococcaceae</taxon>
        <taxon>Glutamicibacter</taxon>
    </lineage>
</organism>
<reference evidence="1 2" key="1">
    <citation type="submission" date="2021-03" db="EMBL/GenBank/DDBJ databases">
        <title>Sequencing the genomes of 1000 actinobacteria strains.</title>
        <authorList>
            <person name="Klenk H.-P."/>
        </authorList>
    </citation>
    <scope>NUCLEOTIDE SEQUENCE [LARGE SCALE GENOMIC DNA]</scope>
    <source>
        <strain evidence="1 2">DSM 20168</strain>
    </source>
</reference>
<proteinExistence type="predicted"/>
<comment type="caution">
    <text evidence="1">The sequence shown here is derived from an EMBL/GenBank/DDBJ whole genome shotgun (WGS) entry which is preliminary data.</text>
</comment>
<name>A0ABS4XTK6_GLUPR</name>
<protein>
    <submittedName>
        <fullName evidence="1">Uncharacterized protein</fullName>
    </submittedName>
</protein>
<evidence type="ECO:0000313" key="1">
    <source>
        <dbReference type="EMBL" id="MBP2399073.1"/>
    </source>
</evidence>
<sequence>MVVVILKHPAFRCSVYSIIVVFAGGSSDGGAELSFSQ</sequence>
<keyword evidence="2" id="KW-1185">Reference proteome</keyword>